<protein>
    <submittedName>
        <fullName evidence="2">Fasciclin domain protein</fullName>
    </submittedName>
</protein>
<reference evidence="2" key="1">
    <citation type="submission" date="2019-03" db="EMBL/GenBank/DDBJ databases">
        <authorList>
            <person name="Hao L."/>
        </authorList>
    </citation>
    <scope>NUCLEOTIDE SEQUENCE</scope>
</reference>
<proteinExistence type="predicted"/>
<dbReference type="PANTHER" id="PTHR10900:SF77">
    <property type="entry name" value="FI19380P1"/>
    <property type="match status" value="1"/>
</dbReference>
<evidence type="ECO:0000313" key="2">
    <source>
        <dbReference type="EMBL" id="VFU11716.1"/>
    </source>
</evidence>
<dbReference type="GO" id="GO:0007155">
    <property type="term" value="P:cell adhesion"/>
    <property type="evidence" value="ECO:0007669"/>
    <property type="project" value="TreeGrafter"/>
</dbReference>
<accession>A0A485LZR0</accession>
<dbReference type="GO" id="GO:0030198">
    <property type="term" value="P:extracellular matrix organization"/>
    <property type="evidence" value="ECO:0007669"/>
    <property type="project" value="TreeGrafter"/>
</dbReference>
<dbReference type="GO" id="GO:0005615">
    <property type="term" value="C:extracellular space"/>
    <property type="evidence" value="ECO:0007669"/>
    <property type="project" value="TreeGrafter"/>
</dbReference>
<dbReference type="SMART" id="SM00554">
    <property type="entry name" value="FAS1"/>
    <property type="match status" value="1"/>
</dbReference>
<dbReference type="EMBL" id="CAADRM010000017">
    <property type="protein sequence ID" value="VFU11716.1"/>
    <property type="molecule type" value="Genomic_DNA"/>
</dbReference>
<dbReference type="InterPro" id="IPR000782">
    <property type="entry name" value="FAS1_domain"/>
</dbReference>
<dbReference type="Pfam" id="PF02469">
    <property type="entry name" value="Fasciclin"/>
    <property type="match status" value="1"/>
</dbReference>
<organism evidence="2">
    <name type="scientific">anaerobic digester metagenome</name>
    <dbReference type="NCBI Taxonomy" id="1263854"/>
    <lineage>
        <taxon>unclassified sequences</taxon>
        <taxon>metagenomes</taxon>
        <taxon>ecological metagenomes</taxon>
    </lineage>
</organism>
<dbReference type="GO" id="GO:0031012">
    <property type="term" value="C:extracellular matrix"/>
    <property type="evidence" value="ECO:0007669"/>
    <property type="project" value="TreeGrafter"/>
</dbReference>
<sequence>MKRQIGLLRCCLLGIAIIGVLFGFSPYISADDSGEKYLVEALDNIGELRTFAWAVHQSMIRDILSESGPFTIFAPNEEAFLNLPAESITMLFSPDDRDALEGLLACHVAPDMVLSSSVMHESVTTALNDEVLRLVRKNGSVYVRNARIVKPDIRCKNGVIHIIDQVILNGE</sequence>
<feature type="domain" description="FAS1" evidence="1">
    <location>
        <begin position="35"/>
        <end position="167"/>
    </location>
</feature>
<dbReference type="InterPro" id="IPR050904">
    <property type="entry name" value="Adhesion/Biosynth-related"/>
</dbReference>
<dbReference type="Gene3D" id="2.30.180.10">
    <property type="entry name" value="FAS1 domain"/>
    <property type="match status" value="1"/>
</dbReference>
<dbReference type="PANTHER" id="PTHR10900">
    <property type="entry name" value="PERIOSTIN-RELATED"/>
    <property type="match status" value="1"/>
</dbReference>
<dbReference type="GO" id="GO:0050839">
    <property type="term" value="F:cell adhesion molecule binding"/>
    <property type="evidence" value="ECO:0007669"/>
    <property type="project" value="TreeGrafter"/>
</dbReference>
<dbReference type="AlphaFoldDB" id="A0A485LZR0"/>
<dbReference type="FunFam" id="2.30.180.10:FF:000032">
    <property type="entry name" value="Fasciclin domain-containing protein, putative"/>
    <property type="match status" value="1"/>
</dbReference>
<dbReference type="PROSITE" id="PS50213">
    <property type="entry name" value="FAS1"/>
    <property type="match status" value="1"/>
</dbReference>
<evidence type="ECO:0000259" key="1">
    <source>
        <dbReference type="PROSITE" id="PS50213"/>
    </source>
</evidence>
<dbReference type="InterPro" id="IPR036378">
    <property type="entry name" value="FAS1_dom_sf"/>
</dbReference>
<name>A0A485LZR0_9ZZZZ</name>
<dbReference type="SUPFAM" id="SSF82153">
    <property type="entry name" value="FAS1 domain"/>
    <property type="match status" value="1"/>
</dbReference>
<gene>
    <name evidence="2" type="ORF">SCFA_1130004</name>
</gene>